<keyword evidence="2" id="KW-1185">Reference proteome</keyword>
<dbReference type="EnsemblMetazoa" id="MESCA006668-RA">
    <property type="protein sequence ID" value="MESCA006668-PA"/>
    <property type="gene ID" value="MESCA006668"/>
</dbReference>
<evidence type="ECO:0000313" key="2">
    <source>
        <dbReference type="Proteomes" id="UP000015102"/>
    </source>
</evidence>
<dbReference type="Proteomes" id="UP000015102">
    <property type="component" value="Unassembled WGS sequence"/>
</dbReference>
<name>T1GSK8_MEGSC</name>
<dbReference type="EMBL" id="CAQQ02390193">
    <property type="status" value="NOT_ANNOTATED_CDS"/>
    <property type="molecule type" value="Genomic_DNA"/>
</dbReference>
<reference evidence="1" key="2">
    <citation type="submission" date="2015-06" db="UniProtKB">
        <authorList>
            <consortium name="EnsemblMetazoa"/>
        </authorList>
    </citation>
    <scope>IDENTIFICATION</scope>
</reference>
<evidence type="ECO:0000313" key="1">
    <source>
        <dbReference type="EnsemblMetazoa" id="MESCA006668-PA"/>
    </source>
</evidence>
<dbReference type="HOGENOM" id="CLU_2707600_0_0_1"/>
<accession>T1GSK8</accession>
<protein>
    <submittedName>
        <fullName evidence="1">Uncharacterized protein</fullName>
    </submittedName>
</protein>
<organism evidence="1 2">
    <name type="scientific">Megaselia scalaris</name>
    <name type="common">Humpbacked fly</name>
    <name type="synonym">Phora scalaris</name>
    <dbReference type="NCBI Taxonomy" id="36166"/>
    <lineage>
        <taxon>Eukaryota</taxon>
        <taxon>Metazoa</taxon>
        <taxon>Ecdysozoa</taxon>
        <taxon>Arthropoda</taxon>
        <taxon>Hexapoda</taxon>
        <taxon>Insecta</taxon>
        <taxon>Pterygota</taxon>
        <taxon>Neoptera</taxon>
        <taxon>Endopterygota</taxon>
        <taxon>Diptera</taxon>
        <taxon>Brachycera</taxon>
        <taxon>Muscomorpha</taxon>
        <taxon>Platypezoidea</taxon>
        <taxon>Phoridae</taxon>
        <taxon>Megaseliini</taxon>
        <taxon>Megaselia</taxon>
    </lineage>
</organism>
<dbReference type="EMBL" id="CAQQ02390194">
    <property type="status" value="NOT_ANNOTATED_CDS"/>
    <property type="molecule type" value="Genomic_DNA"/>
</dbReference>
<proteinExistence type="predicted"/>
<dbReference type="AlphaFoldDB" id="T1GSK8"/>
<sequence length="73" mass="8717">MKGNVPLIIPWNCVKDSLKLRIVNQPRKWEKVWLRWLNLEEWVCLAVRRRQNKGAGVPKTLGIEINKESLKYY</sequence>
<reference evidence="2" key="1">
    <citation type="submission" date="2013-02" db="EMBL/GenBank/DDBJ databases">
        <authorList>
            <person name="Hughes D."/>
        </authorList>
    </citation>
    <scope>NUCLEOTIDE SEQUENCE</scope>
    <source>
        <strain>Durham</strain>
        <strain evidence="2">NC isolate 2 -- Noor lab</strain>
    </source>
</reference>